<dbReference type="Proteomes" id="UP000604117">
    <property type="component" value="Unassembled WGS sequence"/>
</dbReference>
<comment type="caution">
    <text evidence="2">The sequence shown here is derived from an EMBL/GenBank/DDBJ whole genome shotgun (WGS) entry which is preliminary data.</text>
</comment>
<feature type="region of interest" description="Disordered" evidence="1">
    <location>
        <begin position="1"/>
        <end position="74"/>
    </location>
</feature>
<keyword evidence="3" id="KW-1185">Reference proteome</keyword>
<evidence type="ECO:0000256" key="1">
    <source>
        <dbReference type="SAM" id="MobiDB-lite"/>
    </source>
</evidence>
<evidence type="ECO:0000313" key="2">
    <source>
        <dbReference type="EMBL" id="GIF71106.1"/>
    </source>
</evidence>
<proteinExistence type="predicted"/>
<gene>
    <name evidence="2" type="ORF">Asi02nite_06240</name>
</gene>
<sequence>MPRAGRGTPTRCDKSPRWVGGPWMQRSTELHAQQKRVSYPVPPSPQRVVRATQRPPRLQSVGDPGPSAPSPSAFALRGPAAEVRAGLPVIRARRSASRGRMVAWDA</sequence>
<protein>
    <submittedName>
        <fullName evidence="2">Uncharacterized protein</fullName>
    </submittedName>
</protein>
<accession>A0ABQ4CIH5</accession>
<dbReference type="EMBL" id="BONE01000003">
    <property type="protein sequence ID" value="GIF71106.1"/>
    <property type="molecule type" value="Genomic_DNA"/>
</dbReference>
<reference evidence="2 3" key="1">
    <citation type="submission" date="2021-01" db="EMBL/GenBank/DDBJ databases">
        <title>Whole genome shotgun sequence of Asanoa siamensis NBRC 107932.</title>
        <authorList>
            <person name="Komaki H."/>
            <person name="Tamura T."/>
        </authorList>
    </citation>
    <scope>NUCLEOTIDE SEQUENCE [LARGE SCALE GENOMIC DNA]</scope>
    <source>
        <strain evidence="2 3">NBRC 107932</strain>
    </source>
</reference>
<name>A0ABQ4CIH5_9ACTN</name>
<organism evidence="2 3">
    <name type="scientific">Asanoa siamensis</name>
    <dbReference type="NCBI Taxonomy" id="926357"/>
    <lineage>
        <taxon>Bacteria</taxon>
        <taxon>Bacillati</taxon>
        <taxon>Actinomycetota</taxon>
        <taxon>Actinomycetes</taxon>
        <taxon>Micromonosporales</taxon>
        <taxon>Micromonosporaceae</taxon>
        <taxon>Asanoa</taxon>
    </lineage>
</organism>
<evidence type="ECO:0000313" key="3">
    <source>
        <dbReference type="Proteomes" id="UP000604117"/>
    </source>
</evidence>